<dbReference type="PANTHER" id="PTHR45138">
    <property type="entry name" value="REGULATORY COMPONENTS OF SENSORY TRANSDUCTION SYSTEM"/>
    <property type="match status" value="1"/>
</dbReference>
<protein>
    <recommendedName>
        <fullName evidence="1">diguanylate cyclase</fullName>
        <ecNumber evidence="1">2.7.7.65</ecNumber>
    </recommendedName>
</protein>
<dbReference type="GO" id="GO:0052621">
    <property type="term" value="F:diguanylate cyclase activity"/>
    <property type="evidence" value="ECO:0007669"/>
    <property type="project" value="UniProtKB-EC"/>
</dbReference>
<dbReference type="EC" id="2.7.7.65" evidence="1"/>
<dbReference type="EMBL" id="LDOT01000002">
    <property type="protein sequence ID" value="KLV08813.1"/>
    <property type="molecule type" value="Genomic_DNA"/>
</dbReference>
<name>A0A0J1HAY4_9GAMM</name>
<dbReference type="InterPro" id="IPR043128">
    <property type="entry name" value="Rev_trsase/Diguanyl_cyclase"/>
</dbReference>
<comment type="caution">
    <text evidence="4">The sequence shown here is derived from an EMBL/GenBank/DDBJ whole genome shotgun (WGS) entry which is preliminary data.</text>
</comment>
<dbReference type="SUPFAM" id="SSF48452">
    <property type="entry name" value="TPR-like"/>
    <property type="match status" value="2"/>
</dbReference>
<reference evidence="4 5" key="1">
    <citation type="submission" date="2015-05" db="EMBL/GenBank/DDBJ databases">
        <title>Photobacterium galathea sp. nov.</title>
        <authorList>
            <person name="Machado H."/>
            <person name="Gram L."/>
        </authorList>
    </citation>
    <scope>NUCLEOTIDE SEQUENCE [LARGE SCALE GENOMIC DNA]</scope>
    <source>
        <strain evidence="4 5">CGMCC 1.12159</strain>
    </source>
</reference>
<dbReference type="STRING" id="1195763.ABT56_00875"/>
<dbReference type="InterPro" id="IPR000160">
    <property type="entry name" value="GGDEF_dom"/>
</dbReference>
<dbReference type="NCBIfam" id="TIGR00254">
    <property type="entry name" value="GGDEF"/>
    <property type="match status" value="1"/>
</dbReference>
<dbReference type="CDD" id="cd01949">
    <property type="entry name" value="GGDEF"/>
    <property type="match status" value="1"/>
</dbReference>
<evidence type="ECO:0000313" key="4">
    <source>
        <dbReference type="EMBL" id="KLV08813.1"/>
    </source>
</evidence>
<dbReference type="Gene3D" id="3.30.70.270">
    <property type="match status" value="1"/>
</dbReference>
<dbReference type="AlphaFoldDB" id="A0A0J1HAY4"/>
<dbReference type="GO" id="GO:1902201">
    <property type="term" value="P:negative regulation of bacterial-type flagellum-dependent cell motility"/>
    <property type="evidence" value="ECO:0007669"/>
    <property type="project" value="TreeGrafter"/>
</dbReference>
<dbReference type="GO" id="GO:0005886">
    <property type="term" value="C:plasma membrane"/>
    <property type="evidence" value="ECO:0007669"/>
    <property type="project" value="TreeGrafter"/>
</dbReference>
<dbReference type="Gene3D" id="1.25.40.10">
    <property type="entry name" value="Tetratricopeptide repeat domain"/>
    <property type="match status" value="2"/>
</dbReference>
<dbReference type="InterPro" id="IPR029787">
    <property type="entry name" value="Nucleotide_cyclase"/>
</dbReference>
<feature type="domain" description="GGDEF" evidence="3">
    <location>
        <begin position="442"/>
        <end position="575"/>
    </location>
</feature>
<dbReference type="SMART" id="SM00028">
    <property type="entry name" value="TPR"/>
    <property type="match status" value="4"/>
</dbReference>
<dbReference type="GO" id="GO:0043709">
    <property type="term" value="P:cell adhesion involved in single-species biofilm formation"/>
    <property type="evidence" value="ECO:0007669"/>
    <property type="project" value="TreeGrafter"/>
</dbReference>
<dbReference type="SUPFAM" id="SSF55073">
    <property type="entry name" value="Nucleotide cyclase"/>
    <property type="match status" value="1"/>
</dbReference>
<proteinExistence type="predicted"/>
<gene>
    <name evidence="4" type="ORF">ABT56_00875</name>
</gene>
<dbReference type="InterPro" id="IPR050469">
    <property type="entry name" value="Diguanylate_Cyclase"/>
</dbReference>
<evidence type="ECO:0000256" key="2">
    <source>
        <dbReference type="ARBA" id="ARBA00034247"/>
    </source>
</evidence>
<dbReference type="SMART" id="SM00267">
    <property type="entry name" value="GGDEF"/>
    <property type="match status" value="1"/>
</dbReference>
<accession>A0A0J1HAY4</accession>
<dbReference type="Pfam" id="PF00990">
    <property type="entry name" value="GGDEF"/>
    <property type="match status" value="1"/>
</dbReference>
<dbReference type="Proteomes" id="UP000036097">
    <property type="component" value="Unassembled WGS sequence"/>
</dbReference>
<comment type="catalytic activity">
    <reaction evidence="2">
        <text>2 GTP = 3',3'-c-di-GMP + 2 diphosphate</text>
        <dbReference type="Rhea" id="RHEA:24898"/>
        <dbReference type="ChEBI" id="CHEBI:33019"/>
        <dbReference type="ChEBI" id="CHEBI:37565"/>
        <dbReference type="ChEBI" id="CHEBI:58805"/>
        <dbReference type="EC" id="2.7.7.65"/>
    </reaction>
</comment>
<organism evidence="4 5">
    <name type="scientific">Photobacterium aquae</name>
    <dbReference type="NCBI Taxonomy" id="1195763"/>
    <lineage>
        <taxon>Bacteria</taxon>
        <taxon>Pseudomonadati</taxon>
        <taxon>Pseudomonadota</taxon>
        <taxon>Gammaproteobacteria</taxon>
        <taxon>Vibrionales</taxon>
        <taxon>Vibrionaceae</taxon>
        <taxon>Photobacterium</taxon>
    </lineage>
</organism>
<evidence type="ECO:0000313" key="5">
    <source>
        <dbReference type="Proteomes" id="UP000036097"/>
    </source>
</evidence>
<dbReference type="PROSITE" id="PS50887">
    <property type="entry name" value="GGDEF"/>
    <property type="match status" value="1"/>
</dbReference>
<dbReference type="InterPro" id="IPR011990">
    <property type="entry name" value="TPR-like_helical_dom_sf"/>
</dbReference>
<dbReference type="PANTHER" id="PTHR45138:SF9">
    <property type="entry name" value="DIGUANYLATE CYCLASE DGCM-RELATED"/>
    <property type="match status" value="1"/>
</dbReference>
<keyword evidence="5" id="KW-1185">Reference proteome</keyword>
<evidence type="ECO:0000259" key="3">
    <source>
        <dbReference type="PROSITE" id="PS50887"/>
    </source>
</evidence>
<evidence type="ECO:0000256" key="1">
    <source>
        <dbReference type="ARBA" id="ARBA00012528"/>
    </source>
</evidence>
<dbReference type="InterPro" id="IPR019734">
    <property type="entry name" value="TPR_rpt"/>
</dbReference>
<dbReference type="PATRIC" id="fig|1195763.3.peg.196"/>
<sequence length="578" mass="66887">MLSVDEQALVYLAQYYIQIGQGRNVGRARPYLEKMKQIAKEHKSVWLSAEIKFIEAFELMDQREYALAQFQLENLKEQAEEMDYNMLLGRTLKWLGNLDADRSEYKAALNKYNQSYDIFAKCNNYQQLVRVMSNIASVYIDMQEWNIALHYSREALDLYSKYKLNNPYIESYIHINAAVIAKYIGNREEREKHITTAMALAKQSSVLRVKIAALVNLSAYYLDVGKEDKAVDAANQCLVIAKQFGGINGHSVASCHESLSEAYLGSGWIDGALEHADKAMGIYQETKEKARVVYMYELMAKIYEAKHLYEKALQYYKRFTEEGRDLLFDVRSQKLIDIQEVFDNSVNEKEIKLLKAENALARARLAERKAMENTVRLLGLLSVVMLYFLFRRYNKLKKEQAWLLTSNKMLVNQSTQDPLTGLNNRRYFEWWLSLPLQEIYPDGLTLAVIDVDHFKKINDHFGHDTGDEVLKILANRLRQVLGEDEHLIRWGGEEFVAILSGTQCEERLRCFCDVICRDAFQLAKRPLRATISVGGVSVADAETFSENWRLVFREADKALYRVKSSGRNNVDFSYYQEV</sequence>